<protein>
    <submittedName>
        <fullName evidence="1">Uncharacterized protein</fullName>
    </submittedName>
</protein>
<sequence>MDLDTRRRALEGVCNLRLIGSGAYLMCLRPDISLSFYVIELCISFLLYRDSEDFSRYVRENAVYRRVSDIVRCVLAASVPLERVRSNKAVRVFCLVDALFVMVFLRYVALSCLRIIEENDVSAPQYMKRELTAAVVESLVGEVTFGIFGSSV</sequence>
<evidence type="ECO:0000313" key="2">
    <source>
        <dbReference type="Proteomes" id="UP001151760"/>
    </source>
</evidence>
<comment type="caution">
    <text evidence="1">The sequence shown here is derived from an EMBL/GenBank/DDBJ whole genome shotgun (WGS) entry which is preliminary data.</text>
</comment>
<dbReference type="EMBL" id="BQNB010008840">
    <property type="protein sequence ID" value="GJS55011.1"/>
    <property type="molecule type" value="Genomic_DNA"/>
</dbReference>
<accession>A0ABQ4WQ53</accession>
<organism evidence="1 2">
    <name type="scientific">Tanacetum coccineum</name>
    <dbReference type="NCBI Taxonomy" id="301880"/>
    <lineage>
        <taxon>Eukaryota</taxon>
        <taxon>Viridiplantae</taxon>
        <taxon>Streptophyta</taxon>
        <taxon>Embryophyta</taxon>
        <taxon>Tracheophyta</taxon>
        <taxon>Spermatophyta</taxon>
        <taxon>Magnoliopsida</taxon>
        <taxon>eudicotyledons</taxon>
        <taxon>Gunneridae</taxon>
        <taxon>Pentapetalae</taxon>
        <taxon>asterids</taxon>
        <taxon>campanulids</taxon>
        <taxon>Asterales</taxon>
        <taxon>Asteraceae</taxon>
        <taxon>Asteroideae</taxon>
        <taxon>Anthemideae</taxon>
        <taxon>Anthemidinae</taxon>
        <taxon>Tanacetum</taxon>
    </lineage>
</organism>
<proteinExistence type="predicted"/>
<gene>
    <name evidence="1" type="ORF">Tco_0628373</name>
</gene>
<dbReference type="Proteomes" id="UP001151760">
    <property type="component" value="Unassembled WGS sequence"/>
</dbReference>
<keyword evidence="2" id="KW-1185">Reference proteome</keyword>
<name>A0ABQ4WQ53_9ASTR</name>
<reference evidence="1" key="1">
    <citation type="journal article" date="2022" name="Int. J. Mol. Sci.">
        <title>Draft Genome of Tanacetum Coccineum: Genomic Comparison of Closely Related Tanacetum-Family Plants.</title>
        <authorList>
            <person name="Yamashiro T."/>
            <person name="Shiraishi A."/>
            <person name="Nakayama K."/>
            <person name="Satake H."/>
        </authorList>
    </citation>
    <scope>NUCLEOTIDE SEQUENCE</scope>
</reference>
<evidence type="ECO:0000313" key="1">
    <source>
        <dbReference type="EMBL" id="GJS55011.1"/>
    </source>
</evidence>
<reference evidence="1" key="2">
    <citation type="submission" date="2022-01" db="EMBL/GenBank/DDBJ databases">
        <authorList>
            <person name="Yamashiro T."/>
            <person name="Shiraishi A."/>
            <person name="Satake H."/>
            <person name="Nakayama K."/>
        </authorList>
    </citation>
    <scope>NUCLEOTIDE SEQUENCE</scope>
</reference>